<feature type="compositionally biased region" description="Basic and acidic residues" evidence="1">
    <location>
        <begin position="824"/>
        <end position="836"/>
    </location>
</feature>
<sequence length="1190" mass="130362">MAPRRKHKATKAKTNKPTSKTKAGGIGTSSTKRKYSSQATRPSRLQPSEPLHMSLRAASKAASNATASPAAALSVAGTSSRRSSLNSVVQVEAVEEDLPSSDAENGRPAWEQENGLPPSQQPSHTATPVPEVNNDAQSWDAQNNVTKAASSPTCANSEDPEPPTKKRKSSGASLPSEQSPNKTVNAQPNVTTPLKKSSKNDDANPPRKKRKVADAQPDSAEQPPELTDSSTPPGSPENVPEVQINAELPISATNGDAATTKAANAKRLPGRRRQPHSDVNIETDLRRQLTLKMGYRSIAKALKPVLAELAARSLKGIEEDPLFHTESPEHERVTKELNQRLQNRKTFLDNERRIKLDQLERVTVASEEILRTQFRNRFEQFQEDYILRCQHQLMQLEREIAAEEGDATDDEDNIVPPTRKSYVPHSKPNIQDENTYKYESRSRAYIETDRMWDLCEKRRKLDYMRSVFMQENEEFDDAVDNLPGGFASYIGPDREPAMAAYNINTLADAAKEVETAPVLSEPPKVIRNEEATALYILASLSSEKPPEAAAKTKTPQNLPQSTPQVRAITPAQNLEPHRQPSPSAGPPSGSTAMSLETARSSPVKPPNPVEESPAHAESNGAQEKEPITVKEEAPVKVSGNKIQDLLNNDQDMPSPRRREPRTSGFSEQVVSSSPMLWEKEAPNQVGQKAPQTIASSPRLLASAIQRDQKVQQSPMGMKSILHSEDQPLSRKPVTPSTEPARPALSPNSHDQFWSSKRLKEKTPDGHLPKRNPLARIKHMLDVKQGKNPSEGASNKPAHIRSDSQSSRRDSFDRTDMGPPGLINQRERSASITESRRPSLGQPPAASPSTVPVQSNIPVWSNTPRYAHRASQQHAPLPQMHPHWENDRRMSGPQQRPQTPSGGYQPHQPQPYPQEYHQGGPPQPHQQQLPAYGQPLPPKPNQPTPQNYRFAHYEPAQQQRGPPQPPPQQYIAVAHPQGPPPPPPGSQVVYGAPPPHPHQSPYPGAPGPSGPPLQFAPPYSGPPTYGHPAYNAPPPPYQVYQPPPQGYGAPPPPPQGYAPLKVHQYGGTPILPANIQPHPSQAPIPQPPPPGAYAQGPPPPPVYGQPPPQQQPQYEVQQGPPPQQPQYEMRQGSQGPPGPPPQQQATSESAHSASRGGPQPRRRYRSHAPVGGHEFKNYTGPNPPRRRGGDK</sequence>
<organism evidence="2 3">
    <name type="scientific">Delitschia confertaspora ATCC 74209</name>
    <dbReference type="NCBI Taxonomy" id="1513339"/>
    <lineage>
        <taxon>Eukaryota</taxon>
        <taxon>Fungi</taxon>
        <taxon>Dikarya</taxon>
        <taxon>Ascomycota</taxon>
        <taxon>Pezizomycotina</taxon>
        <taxon>Dothideomycetes</taxon>
        <taxon>Pleosporomycetidae</taxon>
        <taxon>Pleosporales</taxon>
        <taxon>Delitschiaceae</taxon>
        <taxon>Delitschia</taxon>
    </lineage>
</organism>
<feature type="compositionally biased region" description="Pro residues" evidence="1">
    <location>
        <begin position="1079"/>
        <end position="1109"/>
    </location>
</feature>
<feature type="compositionally biased region" description="Polar residues" evidence="1">
    <location>
        <begin position="684"/>
        <end position="695"/>
    </location>
</feature>
<feature type="region of interest" description="Disordered" evidence="1">
    <location>
        <begin position="574"/>
        <end position="1190"/>
    </location>
</feature>
<dbReference type="AlphaFoldDB" id="A0A9P4JU68"/>
<feature type="compositionally biased region" description="Low complexity" evidence="1">
    <location>
        <begin position="57"/>
        <end position="76"/>
    </location>
</feature>
<reference evidence="2" key="1">
    <citation type="journal article" date="2020" name="Stud. Mycol.">
        <title>101 Dothideomycetes genomes: a test case for predicting lifestyles and emergence of pathogens.</title>
        <authorList>
            <person name="Haridas S."/>
            <person name="Albert R."/>
            <person name="Binder M."/>
            <person name="Bloem J."/>
            <person name="Labutti K."/>
            <person name="Salamov A."/>
            <person name="Andreopoulos B."/>
            <person name="Baker S."/>
            <person name="Barry K."/>
            <person name="Bills G."/>
            <person name="Bluhm B."/>
            <person name="Cannon C."/>
            <person name="Castanera R."/>
            <person name="Culley D."/>
            <person name="Daum C."/>
            <person name="Ezra D."/>
            <person name="Gonzalez J."/>
            <person name="Henrissat B."/>
            <person name="Kuo A."/>
            <person name="Liang C."/>
            <person name="Lipzen A."/>
            <person name="Lutzoni F."/>
            <person name="Magnuson J."/>
            <person name="Mondo S."/>
            <person name="Nolan M."/>
            <person name="Ohm R."/>
            <person name="Pangilinan J."/>
            <person name="Park H.-J."/>
            <person name="Ramirez L."/>
            <person name="Alfaro M."/>
            <person name="Sun H."/>
            <person name="Tritt A."/>
            <person name="Yoshinaga Y."/>
            <person name="Zwiers L.-H."/>
            <person name="Turgeon B."/>
            <person name="Goodwin S."/>
            <person name="Spatafora J."/>
            <person name="Crous P."/>
            <person name="Grigoriev I."/>
        </authorList>
    </citation>
    <scope>NUCLEOTIDE SEQUENCE</scope>
    <source>
        <strain evidence="2">ATCC 74209</strain>
    </source>
</reference>
<feature type="compositionally biased region" description="Pro residues" evidence="1">
    <location>
        <begin position="1030"/>
        <end position="1055"/>
    </location>
</feature>
<feature type="compositionally biased region" description="Low complexity" evidence="1">
    <location>
        <begin position="1124"/>
        <end position="1133"/>
    </location>
</feature>
<feature type="region of interest" description="Disordered" evidence="1">
    <location>
        <begin position="405"/>
        <end position="431"/>
    </location>
</feature>
<feature type="region of interest" description="Disordered" evidence="1">
    <location>
        <begin position="1"/>
        <end position="276"/>
    </location>
</feature>
<feature type="compositionally biased region" description="Low complexity" evidence="1">
    <location>
        <begin position="580"/>
        <end position="590"/>
    </location>
</feature>
<name>A0A9P4JU68_9PLEO</name>
<feature type="compositionally biased region" description="Polar residues" evidence="1">
    <location>
        <begin position="891"/>
        <end position="901"/>
    </location>
</feature>
<feature type="compositionally biased region" description="Polar residues" evidence="1">
    <location>
        <begin position="846"/>
        <end position="873"/>
    </location>
</feature>
<gene>
    <name evidence="2" type="ORF">GQ43DRAFT_470097</name>
</gene>
<feature type="compositionally biased region" description="Basic and acidic residues" evidence="1">
    <location>
        <begin position="622"/>
        <end position="634"/>
    </location>
</feature>
<feature type="compositionally biased region" description="Pro residues" evidence="1">
    <location>
        <begin position="991"/>
        <end position="1020"/>
    </location>
</feature>
<feature type="compositionally biased region" description="Basic residues" evidence="1">
    <location>
        <begin position="1"/>
        <end position="14"/>
    </location>
</feature>
<comment type="caution">
    <text evidence="2">The sequence shown here is derived from an EMBL/GenBank/DDBJ whole genome shotgun (WGS) entry which is preliminary data.</text>
</comment>
<feature type="compositionally biased region" description="Low complexity" evidence="1">
    <location>
        <begin position="902"/>
        <end position="927"/>
    </location>
</feature>
<feature type="compositionally biased region" description="Polar residues" evidence="1">
    <location>
        <begin position="745"/>
        <end position="754"/>
    </location>
</feature>
<feature type="compositionally biased region" description="Polar residues" evidence="1">
    <location>
        <begin position="170"/>
        <end position="195"/>
    </location>
</feature>
<keyword evidence="3" id="KW-1185">Reference proteome</keyword>
<feature type="compositionally biased region" description="Polar residues" evidence="1">
    <location>
        <begin position="117"/>
        <end position="126"/>
    </location>
</feature>
<protein>
    <submittedName>
        <fullName evidence="2">Uncharacterized protein</fullName>
    </submittedName>
</protein>
<dbReference type="OrthoDB" id="4188028at2759"/>
<evidence type="ECO:0000256" key="1">
    <source>
        <dbReference type="SAM" id="MobiDB-lite"/>
    </source>
</evidence>
<proteinExistence type="predicted"/>
<evidence type="ECO:0000313" key="3">
    <source>
        <dbReference type="Proteomes" id="UP000799536"/>
    </source>
</evidence>
<feature type="compositionally biased region" description="Polar residues" evidence="1">
    <location>
        <begin position="134"/>
        <end position="156"/>
    </location>
</feature>
<dbReference type="EMBL" id="ML993907">
    <property type="protein sequence ID" value="KAF2203284.1"/>
    <property type="molecule type" value="Genomic_DNA"/>
</dbReference>
<evidence type="ECO:0000313" key="2">
    <source>
        <dbReference type="EMBL" id="KAF2203284.1"/>
    </source>
</evidence>
<feature type="compositionally biased region" description="Polar residues" evidence="1">
    <location>
        <begin position="77"/>
        <end position="89"/>
    </location>
</feature>
<feature type="compositionally biased region" description="Polar residues" evidence="1">
    <location>
        <begin position="36"/>
        <end position="46"/>
    </location>
</feature>
<dbReference type="Proteomes" id="UP000799536">
    <property type="component" value="Unassembled WGS sequence"/>
</dbReference>
<feature type="compositionally biased region" description="Polar residues" evidence="1">
    <location>
        <begin position="663"/>
        <end position="674"/>
    </location>
</feature>
<feature type="compositionally biased region" description="Polar residues" evidence="1">
    <location>
        <begin position="591"/>
        <end position="600"/>
    </location>
</feature>
<accession>A0A9P4JU68</accession>
<feature type="compositionally biased region" description="Basic and acidic residues" evidence="1">
    <location>
        <begin position="799"/>
        <end position="815"/>
    </location>
</feature>